<organism evidence="2 3">
    <name type="scientific">Tepidibacillus fermentans</name>
    <dbReference type="NCBI Taxonomy" id="1281767"/>
    <lineage>
        <taxon>Bacteria</taxon>
        <taxon>Bacillati</taxon>
        <taxon>Bacillota</taxon>
        <taxon>Bacilli</taxon>
        <taxon>Bacillales</taxon>
        <taxon>Bacillaceae</taxon>
        <taxon>Tepidibacillus</taxon>
    </lineage>
</organism>
<dbReference type="Proteomes" id="UP000295788">
    <property type="component" value="Unassembled WGS sequence"/>
</dbReference>
<feature type="coiled-coil region" evidence="1">
    <location>
        <begin position="1"/>
        <end position="28"/>
    </location>
</feature>
<protein>
    <submittedName>
        <fullName evidence="2">Uncharacterized protein</fullName>
    </submittedName>
</protein>
<gene>
    <name evidence="2" type="ORF">EDD72_101158</name>
</gene>
<proteinExistence type="predicted"/>
<dbReference type="RefSeq" id="WP_132766725.1">
    <property type="nucleotide sequence ID" value="NZ_SMAB01000001.1"/>
</dbReference>
<evidence type="ECO:0000313" key="3">
    <source>
        <dbReference type="Proteomes" id="UP000295788"/>
    </source>
</evidence>
<name>A0A4R3KL06_9BACI</name>
<reference evidence="2 3" key="1">
    <citation type="submission" date="2019-03" db="EMBL/GenBank/DDBJ databases">
        <title>Genomic Encyclopedia of Type Strains, Phase IV (KMG-IV): sequencing the most valuable type-strain genomes for metagenomic binning, comparative biology and taxonomic classification.</title>
        <authorList>
            <person name="Goeker M."/>
        </authorList>
    </citation>
    <scope>NUCLEOTIDE SEQUENCE [LARGE SCALE GENOMIC DNA]</scope>
    <source>
        <strain evidence="2 3">DSM 23802</strain>
    </source>
</reference>
<evidence type="ECO:0000256" key="1">
    <source>
        <dbReference type="SAM" id="Coils"/>
    </source>
</evidence>
<evidence type="ECO:0000313" key="2">
    <source>
        <dbReference type="EMBL" id="TCS84494.1"/>
    </source>
</evidence>
<sequence length="97" mass="12043">MRHRERTLEELEEEERRLLAQEDLTKNDGFYGKFINLYQEMYDVVMKNARQTKDRDDKDFLIQYANDIKERIIHWLIKYGTCMKMNHEKSDILRKWL</sequence>
<dbReference type="OrthoDB" id="2697226at2"/>
<comment type="caution">
    <text evidence="2">The sequence shown here is derived from an EMBL/GenBank/DDBJ whole genome shotgun (WGS) entry which is preliminary data.</text>
</comment>
<keyword evidence="1" id="KW-0175">Coiled coil</keyword>
<dbReference type="EMBL" id="SMAB01000001">
    <property type="protein sequence ID" value="TCS84494.1"/>
    <property type="molecule type" value="Genomic_DNA"/>
</dbReference>
<dbReference type="AlphaFoldDB" id="A0A4R3KL06"/>
<keyword evidence="3" id="KW-1185">Reference proteome</keyword>
<accession>A0A4R3KL06</accession>